<dbReference type="OrthoDB" id="422736at2759"/>
<dbReference type="AlphaFoldDB" id="A0A139IEZ8"/>
<evidence type="ECO:0000256" key="1">
    <source>
        <dbReference type="SAM" id="MobiDB-lite"/>
    </source>
</evidence>
<comment type="caution">
    <text evidence="3">The sequence shown here is derived from an EMBL/GenBank/DDBJ whole genome shotgun (WGS) entry which is preliminary data.</text>
</comment>
<name>A0A139IEZ8_9PEZI</name>
<gene>
    <name evidence="3" type="ORF">AC579_7249</name>
</gene>
<keyword evidence="2" id="KW-1133">Transmembrane helix</keyword>
<organism evidence="3 4">
    <name type="scientific">Pseudocercospora musae</name>
    <dbReference type="NCBI Taxonomy" id="113226"/>
    <lineage>
        <taxon>Eukaryota</taxon>
        <taxon>Fungi</taxon>
        <taxon>Dikarya</taxon>
        <taxon>Ascomycota</taxon>
        <taxon>Pezizomycotina</taxon>
        <taxon>Dothideomycetes</taxon>
        <taxon>Dothideomycetidae</taxon>
        <taxon>Mycosphaerellales</taxon>
        <taxon>Mycosphaerellaceae</taxon>
        <taxon>Pseudocercospora</taxon>
    </lineage>
</organism>
<dbReference type="CDD" id="cd22997">
    <property type="entry name" value="GT_LH"/>
    <property type="match status" value="1"/>
</dbReference>
<dbReference type="STRING" id="113226.A0A139IEZ8"/>
<evidence type="ECO:0000313" key="4">
    <source>
        <dbReference type="Proteomes" id="UP000073492"/>
    </source>
</evidence>
<reference evidence="3 4" key="1">
    <citation type="submission" date="2015-07" db="EMBL/GenBank/DDBJ databases">
        <title>Comparative genomics of the Sigatoka disease complex on banana suggests a link between parallel evolutionary changes in Pseudocercospora fijiensis and Pseudocercospora eumusae and increased virulence on the banana host.</title>
        <authorList>
            <person name="Chang T.-C."/>
            <person name="Salvucci A."/>
            <person name="Crous P.W."/>
            <person name="Stergiopoulos I."/>
        </authorList>
    </citation>
    <scope>NUCLEOTIDE SEQUENCE [LARGE SCALE GENOMIC DNA]</scope>
    <source>
        <strain evidence="3 4">CBS 116634</strain>
    </source>
</reference>
<feature type="transmembrane region" description="Helical" evidence="2">
    <location>
        <begin position="71"/>
        <end position="92"/>
    </location>
</feature>
<dbReference type="PANTHER" id="PTHR36587:SF2">
    <property type="entry name" value="EXPRESSION SITE-ASSOCIATED GENE 3 (ESAG3)-LIKE PROTEIN"/>
    <property type="match status" value="1"/>
</dbReference>
<protein>
    <submittedName>
        <fullName evidence="3">Uncharacterized protein</fullName>
    </submittedName>
</protein>
<sequence length="586" mass="67233">MFLAGPCLPIRDNHIPYACELRTANGNRTTVRAAGELRAHSRMLANARVKPAPSEDLDSRLRILMMAIKRFIFLTATAIIVLLGPFFFGYHFTTIKDASLSYINSASRSNNFHLLLPATGPNLNFCRLILSAAITGYPEPIFIGWHGRGMYNGSESHLFKITETLTYLRSLPPSSDNELVLVLDAYDVWLQLRPEIMIERYYKVLRKNDDRLRFEGILGKRYDSFNPPMRNTIVFGPDKIHWPQGSEDPATWAVPESSMPRNAFGPDTDTDMYTARPRWLNSGTILGPVKDMRDMFSATVDMLSRKYNAEYEFRNSDQYYFAEVWAEQEVHRMRLREGEEIFSQPHKLPDGGVGRIPDIPEGKRTEYGICLDYETEMFQTAAAYDHHLTWMRFNHSTLHPDLRRLEDDQRAAETAKGLGRELRIDEWVLKSDVRRSSPPFSDLRNPPPEQSQSSWADVLLGTNVVTQDAFPLFHVTGDKSLRDRWWPRMWFHPFSEQLLKDTKASQAAQEDPRRFSVVDGVIWRGAIPVMKRNHDDFGLPEDGKDSKGGGWRDSGEYVHWGDMCGAFEDRNLYVEPVDAGREGKEL</sequence>
<dbReference type="PANTHER" id="PTHR36587">
    <property type="entry name" value="EXPRESSION SITE-ASSOCIATED GENE 3 (ESAG3)-LIKE PROTEIN"/>
    <property type="match status" value="1"/>
</dbReference>
<feature type="region of interest" description="Disordered" evidence="1">
    <location>
        <begin position="434"/>
        <end position="453"/>
    </location>
</feature>
<evidence type="ECO:0000256" key="2">
    <source>
        <dbReference type="SAM" id="Phobius"/>
    </source>
</evidence>
<dbReference type="Proteomes" id="UP000073492">
    <property type="component" value="Unassembled WGS sequence"/>
</dbReference>
<proteinExistence type="predicted"/>
<keyword evidence="2" id="KW-0472">Membrane</keyword>
<accession>A0A139IEZ8</accession>
<evidence type="ECO:0000313" key="3">
    <source>
        <dbReference type="EMBL" id="KXT13323.1"/>
    </source>
</evidence>
<keyword evidence="4" id="KW-1185">Reference proteome</keyword>
<dbReference type="EMBL" id="LFZO01000122">
    <property type="protein sequence ID" value="KXT13323.1"/>
    <property type="molecule type" value="Genomic_DNA"/>
</dbReference>
<keyword evidence="2" id="KW-0812">Transmembrane</keyword>